<dbReference type="SUPFAM" id="SSF51445">
    <property type="entry name" value="(Trans)glycosidases"/>
    <property type="match status" value="1"/>
</dbReference>
<evidence type="ECO:0000256" key="3">
    <source>
        <dbReference type="ARBA" id="ARBA00006285"/>
    </source>
</evidence>
<dbReference type="SUPFAM" id="SSF55545">
    <property type="entry name" value="beta-N-acetylhexosaminidase-like domain"/>
    <property type="match status" value="1"/>
</dbReference>
<keyword evidence="7 11" id="KW-0378">Hydrolase</keyword>
<dbReference type="AlphaFoldDB" id="L2GEJ1"/>
<evidence type="ECO:0000256" key="9">
    <source>
        <dbReference type="ARBA" id="ARBA00023157"/>
    </source>
</evidence>
<evidence type="ECO:0000256" key="11">
    <source>
        <dbReference type="RuleBase" id="RU361238"/>
    </source>
</evidence>
<evidence type="ECO:0000259" key="12">
    <source>
        <dbReference type="Pfam" id="PF00728"/>
    </source>
</evidence>
<dbReference type="Gene3D" id="3.30.379.10">
    <property type="entry name" value="Chitobiase/beta-hexosaminidase domain 2-like"/>
    <property type="match status" value="1"/>
</dbReference>
<reference evidence="13" key="1">
    <citation type="submission" date="2012-08" db="EMBL/GenBank/DDBJ databases">
        <title>Genome analysis of Colletotrichum orbiculare and Colletotrichum fructicola.</title>
        <authorList>
            <person name="Gan P.H.P."/>
            <person name="Ikeda K."/>
            <person name="Irieda H."/>
            <person name="Narusaka M."/>
            <person name="O'Connell R.J."/>
            <person name="Narusaka Y."/>
            <person name="Takano Y."/>
            <person name="Kubo Y."/>
            <person name="Shirasu K."/>
        </authorList>
    </citation>
    <scope>NUCLEOTIDE SEQUENCE</scope>
    <source>
        <strain evidence="13">Nara gc5</strain>
    </source>
</reference>
<dbReference type="PRINTS" id="PR00738">
    <property type="entry name" value="GLHYDRLASE20"/>
</dbReference>
<evidence type="ECO:0000256" key="2">
    <source>
        <dbReference type="ARBA" id="ARBA00006249"/>
    </source>
</evidence>
<dbReference type="InterPro" id="IPR052764">
    <property type="entry name" value="GH20_Enzymes"/>
</dbReference>
<dbReference type="STRING" id="1213859.L2GEJ1"/>
<sequence length="1149" mass="126170">MSALAVNATGCASAAFTNITLFGAQIHSVEANLVTDYSFDVPKGWTYSQPALDVRNATFCNVTVTYSHTTENDNIAVEAWLPTEENYNGRLQAVGGGGWTAGRFILSYAAMINAVANGYATVTTDAGIPTAQNPTDWLLKSPGVLNTNALQNFGQVAMKDEAVIVKQLISSYYGQEPLYSYWNGCSQGGRMGMKGFYINSIWPSFYMENTQQFPRDCELNALTTLGIAACDGLDGVKDGLISDPEGCRAAFDPFSHIGDSFFCSTTNTTLAITQAAAAVANASWTGPRFSNGKFLYDGYEIGSDLSVIAPTNCTGEVCTSAGRANILFPWQAFVMKDPSATLPNITDGTFDTIYRAVKLVFASNMETDEIDLRDFRDAGGKLMTYHGLADQSISPGGTLRYYNKVADFVGNVTSFYKYYRVPGLEHCWGGNGGQPEQMFSQLRAWVENGTEPQSSPVVVTTSNNTAQQQILCPYPQKATMDTSCASANSTLCWSCSDGFDFATLFREDISKLTGENWTLQRVDRIANVNASGILLGSFSGNGSAITYQNGKSTSEGYELTVSPTAAVIGGTGARGMWWGTRTLLQLLVAHNGSLPVETTVDAPAYETRGFMLDAGRKWYAPEFLKELCSYASFFKLSEFHYHLSDNYPLNRGKNESWQDVYSHFSLRPEDESLLPILHGRENETLSREDFADLQSHCAARGVTVIPEIEAPGHCLYLTKWKPELSLAKRDLLNLSYPDTIPTVKRIWSEFLPWFETKEVHVGADEYDATLADDYIGFVNEMSEFINNTTGKKIRIWGTEEPSENLTISKDVIIQHWQYGQSDPVLLANTGYDIINSEDWWAYMSIKNDHMPILPARYPQFFNESRVLNFADESGWQWTPADYNPFNKTEQVPDASPDNKGAILAAWNDNGPDASTQLEAYYAMRRGIALVGARSWSGSRGPKLVDDEVSSSIDVFSPLAPGQNLDRVLPPTGSSKSLISWSRSDKNLAEVHLGHGSKGMNYTLTLNATGPFTLSGPDNTLSLGNDGSLVFNADGYLYPVRSVNEKDALELDPGHPGRIWVNVSTSTHDPVTVSALPAEIRIETDVLHGSVAWIDGVFAGRFEVFVYGGRNTQFSWSQMAFVAPLDNITGSGLQSLVVEDLQKNSTRNRR</sequence>
<evidence type="ECO:0000256" key="8">
    <source>
        <dbReference type="ARBA" id="ARBA00022837"/>
    </source>
</evidence>
<dbReference type="EMBL" id="KB020495">
    <property type="protein sequence ID" value="ELA37074.1"/>
    <property type="molecule type" value="Genomic_DNA"/>
</dbReference>
<keyword evidence="9" id="KW-1015">Disulfide bond</keyword>
<name>L2GEJ1_COLFN</name>
<evidence type="ECO:0000256" key="7">
    <source>
        <dbReference type="ARBA" id="ARBA00022801"/>
    </source>
</evidence>
<dbReference type="GO" id="GO:0046872">
    <property type="term" value="F:metal ion binding"/>
    <property type="evidence" value="ECO:0007669"/>
    <property type="project" value="UniProtKB-KW"/>
</dbReference>
<evidence type="ECO:0000256" key="6">
    <source>
        <dbReference type="ARBA" id="ARBA00022729"/>
    </source>
</evidence>
<dbReference type="GO" id="GO:0030600">
    <property type="term" value="F:feruloyl esterase activity"/>
    <property type="evidence" value="ECO:0007669"/>
    <property type="project" value="UniProtKB-ARBA"/>
</dbReference>
<keyword evidence="4" id="KW-0719">Serine esterase</keyword>
<dbReference type="PANTHER" id="PTHR43678:SF1">
    <property type="entry name" value="BETA-N-ACETYLHEXOSAMINIDASE"/>
    <property type="match status" value="1"/>
</dbReference>
<dbReference type="InterPro" id="IPR017853">
    <property type="entry name" value="GH"/>
</dbReference>
<keyword evidence="8" id="KW-0106">Calcium</keyword>
<proteinExistence type="inferred from homology"/>
<dbReference type="Gene3D" id="3.20.20.80">
    <property type="entry name" value="Glycosidases"/>
    <property type="match status" value="1"/>
</dbReference>
<gene>
    <name evidence="13" type="ORF">CGGC5_3518</name>
</gene>
<feature type="domain" description="Glycoside hydrolase family 20 catalytic" evidence="12">
    <location>
        <begin position="605"/>
        <end position="874"/>
    </location>
</feature>
<dbReference type="GO" id="GO:0004563">
    <property type="term" value="F:beta-N-acetylhexosaminidase activity"/>
    <property type="evidence" value="ECO:0007669"/>
    <property type="project" value="UniProtKB-EC"/>
</dbReference>
<dbReference type="SUPFAM" id="SSF53474">
    <property type="entry name" value="alpha/beta-Hydrolases"/>
    <property type="match status" value="1"/>
</dbReference>
<evidence type="ECO:0000313" key="13">
    <source>
        <dbReference type="EMBL" id="ELA37074.1"/>
    </source>
</evidence>
<evidence type="ECO:0000256" key="1">
    <source>
        <dbReference type="ARBA" id="ARBA00001231"/>
    </source>
</evidence>
<dbReference type="HOGENOM" id="CLU_276699_0_0_1"/>
<comment type="catalytic activity">
    <reaction evidence="1">
        <text>Hydrolysis of terminal non-reducing N-acetyl-D-hexosamine residues in N-acetyl-beta-D-hexosaminides.</text>
        <dbReference type="EC" id="3.2.1.52"/>
    </reaction>
</comment>
<feature type="active site" description="Proton donor" evidence="10">
    <location>
        <position position="765"/>
    </location>
</feature>
<evidence type="ECO:0000256" key="5">
    <source>
        <dbReference type="ARBA" id="ARBA00022723"/>
    </source>
</evidence>
<dbReference type="EC" id="3.1.1.-" evidence="11"/>
<evidence type="ECO:0000256" key="10">
    <source>
        <dbReference type="PIRSR" id="PIRSR625705-1"/>
    </source>
</evidence>
<dbReference type="GO" id="GO:0005975">
    <property type="term" value="P:carbohydrate metabolic process"/>
    <property type="evidence" value="ECO:0007669"/>
    <property type="project" value="InterPro"/>
</dbReference>
<evidence type="ECO:0000256" key="4">
    <source>
        <dbReference type="ARBA" id="ARBA00022487"/>
    </source>
</evidence>
<dbReference type="PANTHER" id="PTHR43678">
    <property type="entry name" value="PUTATIVE (AFU_ORTHOLOGUE AFUA_2G00640)-RELATED"/>
    <property type="match status" value="1"/>
</dbReference>
<dbReference type="InterPro" id="IPR015883">
    <property type="entry name" value="Glyco_hydro_20_cat"/>
</dbReference>
<dbReference type="Pfam" id="PF07519">
    <property type="entry name" value="Tannase"/>
    <property type="match status" value="2"/>
</dbReference>
<dbReference type="InterPro" id="IPR029058">
    <property type="entry name" value="AB_hydrolase_fold"/>
</dbReference>
<keyword evidence="5" id="KW-0479">Metal-binding</keyword>
<keyword evidence="6" id="KW-0732">Signal</keyword>
<dbReference type="Pfam" id="PF00728">
    <property type="entry name" value="Glyco_hydro_20"/>
    <property type="match status" value="1"/>
</dbReference>
<dbReference type="InterPro" id="IPR025705">
    <property type="entry name" value="Beta_hexosaminidase_sua/sub"/>
</dbReference>
<comment type="similarity">
    <text evidence="2 11">Belongs to the tannase family.</text>
</comment>
<dbReference type="CDD" id="cd06564">
    <property type="entry name" value="GH20_DspB_LnbB-like"/>
    <property type="match status" value="1"/>
</dbReference>
<organism evidence="13">
    <name type="scientific">Colletotrichum fructicola (strain Nara gc5)</name>
    <name type="common">Anthracnose fungus</name>
    <name type="synonym">Colletotrichum gloeosporioides (strain Nara gc5)</name>
    <dbReference type="NCBI Taxonomy" id="1213859"/>
    <lineage>
        <taxon>Eukaryota</taxon>
        <taxon>Fungi</taxon>
        <taxon>Dikarya</taxon>
        <taxon>Ascomycota</taxon>
        <taxon>Pezizomycotina</taxon>
        <taxon>Sordariomycetes</taxon>
        <taxon>Hypocreomycetidae</taxon>
        <taxon>Glomerellales</taxon>
        <taxon>Glomerellaceae</taxon>
        <taxon>Colletotrichum</taxon>
        <taxon>Colletotrichum gloeosporioides species complex</taxon>
    </lineage>
</organism>
<dbReference type="InterPro" id="IPR029018">
    <property type="entry name" value="Hex-like_dom2"/>
</dbReference>
<dbReference type="InterPro" id="IPR011118">
    <property type="entry name" value="Tannase/feruloyl_esterase"/>
</dbReference>
<protein>
    <recommendedName>
        <fullName evidence="11">Carboxylic ester hydrolase</fullName>
        <ecNumber evidence="11">3.1.1.-</ecNumber>
    </recommendedName>
</protein>
<comment type="similarity">
    <text evidence="3">Belongs to the glycosyl hydrolase 20 family.</text>
</comment>
<accession>L2GEJ1</accession>